<keyword evidence="2" id="KW-1185">Reference proteome</keyword>
<reference evidence="1 2" key="1">
    <citation type="submission" date="2009-01" db="EMBL/GenBank/DDBJ databases">
        <authorList>
            <person name="Fulton L."/>
            <person name="Clifton S."/>
            <person name="Fulton B."/>
            <person name="Xu J."/>
            <person name="Minx P."/>
            <person name="Pepin K.H."/>
            <person name="Johnson M."/>
            <person name="Bhonagiri V."/>
            <person name="Nash W.E."/>
            <person name="Mardis E.R."/>
            <person name="Wilson R.K."/>
        </authorList>
    </citation>
    <scope>NUCLEOTIDE SEQUENCE [LARGE SCALE GENOMIC DNA]</scope>
    <source>
        <strain evidence="1 2">DSM 5476</strain>
    </source>
</reference>
<organism evidence="1 2">
    <name type="scientific">[Clostridium] methylpentosum DSM 5476</name>
    <dbReference type="NCBI Taxonomy" id="537013"/>
    <lineage>
        <taxon>Bacteria</taxon>
        <taxon>Bacillati</taxon>
        <taxon>Bacillota</taxon>
        <taxon>Clostridia</taxon>
        <taxon>Eubacteriales</taxon>
        <taxon>Oscillospiraceae</taxon>
        <taxon>Oscillospiraceae incertae sedis</taxon>
    </lineage>
</organism>
<gene>
    <name evidence="1" type="ORF">CLOSTMETH_00216</name>
</gene>
<proteinExistence type="predicted"/>
<evidence type="ECO:0000313" key="2">
    <source>
        <dbReference type="Proteomes" id="UP000003340"/>
    </source>
</evidence>
<dbReference type="STRING" id="537013.CLOSTMETH_00216"/>
<dbReference type="Proteomes" id="UP000003340">
    <property type="component" value="Unassembled WGS sequence"/>
</dbReference>
<name>C0E8S1_9FIRM</name>
<accession>C0E8S1</accession>
<evidence type="ECO:0000313" key="1">
    <source>
        <dbReference type="EMBL" id="EEG32127.1"/>
    </source>
</evidence>
<dbReference type="AlphaFoldDB" id="C0E8S1"/>
<sequence>MSAVANQTHRVVFTHSVQFLEQSPVFSALSGQIEVTIKPGRFALDIHPKR</sequence>
<comment type="caution">
    <text evidence="1">The sequence shown here is derived from an EMBL/GenBank/DDBJ whole genome shotgun (WGS) entry which is preliminary data.</text>
</comment>
<reference evidence="1 2" key="2">
    <citation type="submission" date="2009-02" db="EMBL/GenBank/DDBJ databases">
        <title>Draft genome sequence of Clostridium methylpentosum (DSM 5476).</title>
        <authorList>
            <person name="Sudarsanam P."/>
            <person name="Ley R."/>
            <person name="Guruge J."/>
            <person name="Turnbaugh P.J."/>
            <person name="Mahowald M."/>
            <person name="Liep D."/>
            <person name="Gordon J."/>
        </authorList>
    </citation>
    <scope>NUCLEOTIDE SEQUENCE [LARGE SCALE GENOMIC DNA]</scope>
    <source>
        <strain evidence="1 2">DSM 5476</strain>
    </source>
</reference>
<protein>
    <submittedName>
        <fullName evidence="1">Uncharacterized protein</fullName>
    </submittedName>
</protein>
<dbReference type="EMBL" id="ACEC01000009">
    <property type="protein sequence ID" value="EEG32127.1"/>
    <property type="molecule type" value="Genomic_DNA"/>
</dbReference>
<dbReference type="HOGENOM" id="CLU_3116386_0_0_9"/>